<dbReference type="Pfam" id="PF00078">
    <property type="entry name" value="RVT_1"/>
    <property type="match status" value="1"/>
</dbReference>
<accession>A0A2D4KEZ8</accession>
<protein>
    <recommendedName>
        <fullName evidence="1">Reverse transcriptase domain-containing protein</fullName>
    </recommendedName>
</protein>
<dbReference type="InterPro" id="IPR043502">
    <property type="entry name" value="DNA/RNA_pol_sf"/>
</dbReference>
<dbReference type="AlphaFoldDB" id="A0A2D4KEZ8"/>
<evidence type="ECO:0000313" key="2">
    <source>
        <dbReference type="EMBL" id="LAB07310.1"/>
    </source>
</evidence>
<dbReference type="PANTHER" id="PTHR31635:SF196">
    <property type="entry name" value="REVERSE TRANSCRIPTASE DOMAIN-CONTAINING PROTEIN-RELATED"/>
    <property type="match status" value="1"/>
</dbReference>
<evidence type="ECO:0000259" key="1">
    <source>
        <dbReference type="PROSITE" id="PS50878"/>
    </source>
</evidence>
<dbReference type="SUPFAM" id="SSF56672">
    <property type="entry name" value="DNA/RNA polymerases"/>
    <property type="match status" value="1"/>
</dbReference>
<feature type="domain" description="Reverse transcriptase" evidence="1">
    <location>
        <begin position="2"/>
        <end position="276"/>
    </location>
</feature>
<dbReference type="InterPro" id="IPR000477">
    <property type="entry name" value="RT_dom"/>
</dbReference>
<reference evidence="2" key="2">
    <citation type="submission" date="2017-11" db="EMBL/GenBank/DDBJ databases">
        <title>Coralsnake Venomics: Analyses of Venom Gland Transcriptomes and Proteomes of Six Brazilian Taxa.</title>
        <authorList>
            <person name="Aird S.D."/>
            <person name="Jorge da Silva N."/>
            <person name="Qiu L."/>
            <person name="Villar-Briones A."/>
            <person name="Aparecida-Saddi V."/>
            <person name="Campos-Telles M.P."/>
            <person name="Grau M."/>
            <person name="Mikheyev A.S."/>
        </authorList>
    </citation>
    <scope>NUCLEOTIDE SEQUENCE</scope>
    <source>
        <tissue evidence="2">Venom_gland</tissue>
    </source>
</reference>
<name>A0A2D4KEZ8_9SAUR</name>
<proteinExistence type="predicted"/>
<organism evidence="2">
    <name type="scientific">Micrurus paraensis</name>
    <dbReference type="NCBI Taxonomy" id="1970185"/>
    <lineage>
        <taxon>Eukaryota</taxon>
        <taxon>Metazoa</taxon>
        <taxon>Chordata</taxon>
        <taxon>Craniata</taxon>
        <taxon>Vertebrata</taxon>
        <taxon>Euteleostomi</taxon>
        <taxon>Lepidosauria</taxon>
        <taxon>Squamata</taxon>
        <taxon>Bifurcata</taxon>
        <taxon>Unidentata</taxon>
        <taxon>Episquamata</taxon>
        <taxon>Toxicofera</taxon>
        <taxon>Serpentes</taxon>
        <taxon>Colubroidea</taxon>
        <taxon>Elapidae</taxon>
        <taxon>Elapinae</taxon>
        <taxon>Micrurus</taxon>
    </lineage>
</organism>
<dbReference type="PANTHER" id="PTHR31635">
    <property type="entry name" value="REVERSE TRANSCRIPTASE DOMAIN-CONTAINING PROTEIN-RELATED"/>
    <property type="match status" value="1"/>
</dbReference>
<reference evidence="2" key="1">
    <citation type="submission" date="2017-07" db="EMBL/GenBank/DDBJ databases">
        <authorList>
            <person name="Mikheyev A."/>
            <person name="Grau M."/>
        </authorList>
    </citation>
    <scope>NUCLEOTIDE SEQUENCE</scope>
    <source>
        <tissue evidence="2">Venom_gland</tissue>
    </source>
</reference>
<dbReference type="CDD" id="cd01650">
    <property type="entry name" value="RT_nLTR_like"/>
    <property type="match status" value="1"/>
</dbReference>
<sequence>MCILDFAKLPDSWRETNISLIPKEDLDHKQIRNYRSISLLNADYKIFATIMSERLKIILNELIHSDQNSFLPARQLRNNTRIVLNVLEYYEAHPEKQAALIFLDAQKAFDNLSWQFLIQQVEIMGFGSKFKKMIGAIYSNQKSRIIINGETTENFRIMKGVRQGCPMSPLLFILTMEVLLNQIRQRKEIIGLKSKKEEYKVQAFADDLVFFLEDPMESGTYLIQELEEYGIVAGLKINKDKTKVITKNLTENKKKDLERKWGLQNAKKLKYLGIWLTGRCSSIKEDNYMKLLTQ</sequence>
<dbReference type="PROSITE" id="PS50878">
    <property type="entry name" value="RT_POL"/>
    <property type="match status" value="1"/>
</dbReference>
<dbReference type="EMBL" id="IACL01060979">
    <property type="protein sequence ID" value="LAB07310.1"/>
    <property type="molecule type" value="Transcribed_RNA"/>
</dbReference>